<feature type="compositionally biased region" description="Basic residues" evidence="1">
    <location>
        <begin position="66"/>
        <end position="75"/>
    </location>
</feature>
<protein>
    <submittedName>
        <fullName evidence="2">Uncharacterized protein</fullName>
    </submittedName>
</protein>
<comment type="caution">
    <text evidence="2">The sequence shown here is derived from an EMBL/GenBank/DDBJ whole genome shotgun (WGS) entry which is preliminary data.</text>
</comment>
<dbReference type="Proteomes" id="UP001165042">
    <property type="component" value="Unassembled WGS sequence"/>
</dbReference>
<feature type="region of interest" description="Disordered" evidence="1">
    <location>
        <begin position="20"/>
        <end position="75"/>
    </location>
</feature>
<keyword evidence="3" id="KW-1185">Reference proteome</keyword>
<dbReference type="RefSeq" id="WP_285612219.1">
    <property type="nucleotide sequence ID" value="NZ_BSSD01000007.1"/>
</dbReference>
<reference evidence="2" key="1">
    <citation type="submission" date="2023-02" db="EMBL/GenBank/DDBJ databases">
        <title>Actinokineospora globicatena NBRC 15670.</title>
        <authorList>
            <person name="Ichikawa N."/>
            <person name="Sato H."/>
            <person name="Tonouchi N."/>
        </authorList>
    </citation>
    <scope>NUCLEOTIDE SEQUENCE</scope>
    <source>
        <strain evidence="2">NBRC 15670</strain>
    </source>
</reference>
<evidence type="ECO:0000313" key="2">
    <source>
        <dbReference type="EMBL" id="GLW94030.1"/>
    </source>
</evidence>
<organism evidence="2 3">
    <name type="scientific">Actinokineospora globicatena</name>
    <dbReference type="NCBI Taxonomy" id="103729"/>
    <lineage>
        <taxon>Bacteria</taxon>
        <taxon>Bacillati</taxon>
        <taxon>Actinomycetota</taxon>
        <taxon>Actinomycetes</taxon>
        <taxon>Pseudonocardiales</taxon>
        <taxon>Pseudonocardiaceae</taxon>
        <taxon>Actinokineospora</taxon>
    </lineage>
</organism>
<name>A0A9W6QSK4_9PSEU</name>
<evidence type="ECO:0000256" key="1">
    <source>
        <dbReference type="SAM" id="MobiDB-lite"/>
    </source>
</evidence>
<dbReference type="AlphaFoldDB" id="A0A9W6QSK4"/>
<gene>
    <name evidence="2" type="ORF">Aglo03_48460</name>
</gene>
<accession>A0A9W6QSK4</accession>
<evidence type="ECO:0000313" key="3">
    <source>
        <dbReference type="Proteomes" id="UP001165042"/>
    </source>
</evidence>
<proteinExistence type="predicted"/>
<dbReference type="EMBL" id="BSSD01000007">
    <property type="protein sequence ID" value="GLW94030.1"/>
    <property type="molecule type" value="Genomic_DNA"/>
</dbReference>
<sequence length="75" mass="7876">MAERSLKDALAIRLGEPVAKRSLPAGSPGRPEWSPVHRAGVGSFGMGGTTCAGPLGDAGWTDRGTRPCRRTTRET</sequence>